<keyword evidence="1" id="KW-0812">Transmembrane</keyword>
<dbReference type="Proteomes" id="UP000241158">
    <property type="component" value="Unassembled WGS sequence"/>
</dbReference>
<evidence type="ECO:0000313" key="3">
    <source>
        <dbReference type="Proteomes" id="UP000241158"/>
    </source>
</evidence>
<dbReference type="EMBL" id="PGGN01000003">
    <property type="protein sequence ID" value="PSH56590.1"/>
    <property type="molecule type" value="Genomic_DNA"/>
</dbReference>
<organism evidence="2 3">
    <name type="scientific">Phyllobacterium endophyticum</name>
    <dbReference type="NCBI Taxonomy" id="1149773"/>
    <lineage>
        <taxon>Bacteria</taxon>
        <taxon>Pseudomonadati</taxon>
        <taxon>Pseudomonadota</taxon>
        <taxon>Alphaproteobacteria</taxon>
        <taxon>Hyphomicrobiales</taxon>
        <taxon>Phyllobacteriaceae</taxon>
        <taxon>Phyllobacterium</taxon>
    </lineage>
</organism>
<reference evidence="3" key="1">
    <citation type="submission" date="2017-11" db="EMBL/GenBank/DDBJ databases">
        <authorList>
            <person name="Kuznetsova I."/>
            <person name="Sazanova A."/>
            <person name="Chirak E."/>
            <person name="Safronova V."/>
            <person name="Willems A."/>
        </authorList>
    </citation>
    <scope>NUCLEOTIDE SEQUENCE [LARGE SCALE GENOMIC DNA]</scope>
    <source>
        <strain evidence="3">PEPV15</strain>
    </source>
</reference>
<name>A0A2P7AQX9_9HYPH</name>
<feature type="transmembrane region" description="Helical" evidence="1">
    <location>
        <begin position="24"/>
        <end position="41"/>
    </location>
</feature>
<evidence type="ECO:0000256" key="1">
    <source>
        <dbReference type="SAM" id="Phobius"/>
    </source>
</evidence>
<dbReference type="AlphaFoldDB" id="A0A2P7AQX9"/>
<dbReference type="RefSeq" id="WP_106717335.1">
    <property type="nucleotide sequence ID" value="NZ_JACHXT010000003.1"/>
</dbReference>
<sequence>MPHTDEPDYVRNGIEGTRELGKKYLISVIICALLLAPALLMERSMSGPGSANSAEMTTSHCS</sequence>
<accession>A0A2P7AQX9</accession>
<proteinExistence type="predicted"/>
<protein>
    <submittedName>
        <fullName evidence="2">Uncharacterized protein</fullName>
    </submittedName>
</protein>
<evidence type="ECO:0000313" key="2">
    <source>
        <dbReference type="EMBL" id="PSH56590.1"/>
    </source>
</evidence>
<comment type="caution">
    <text evidence="2">The sequence shown here is derived from an EMBL/GenBank/DDBJ whole genome shotgun (WGS) entry which is preliminary data.</text>
</comment>
<keyword evidence="3" id="KW-1185">Reference proteome</keyword>
<gene>
    <name evidence="2" type="ORF">CU100_14505</name>
</gene>
<keyword evidence="1" id="KW-1133">Transmembrane helix</keyword>
<keyword evidence="1" id="KW-0472">Membrane</keyword>